<dbReference type="PANTHER" id="PTHR42852">
    <property type="entry name" value="THIOL:DISULFIDE INTERCHANGE PROTEIN DSBE"/>
    <property type="match status" value="1"/>
</dbReference>
<feature type="domain" description="Thioredoxin" evidence="6">
    <location>
        <begin position="43"/>
        <end position="188"/>
    </location>
</feature>
<dbReference type="Pfam" id="PF00578">
    <property type="entry name" value="AhpC-TSA"/>
    <property type="match status" value="1"/>
</dbReference>
<evidence type="ECO:0000256" key="2">
    <source>
        <dbReference type="ARBA" id="ARBA00022748"/>
    </source>
</evidence>
<dbReference type="InterPro" id="IPR050553">
    <property type="entry name" value="Thioredoxin_ResA/DsbE_sf"/>
</dbReference>
<keyword evidence="4" id="KW-1015">Disulfide bond</keyword>
<dbReference type="InterPro" id="IPR036249">
    <property type="entry name" value="Thioredoxin-like_sf"/>
</dbReference>
<evidence type="ECO:0000313" key="7">
    <source>
        <dbReference type="EMBL" id="XDP99892.1"/>
    </source>
</evidence>
<dbReference type="Gene3D" id="3.40.30.10">
    <property type="entry name" value="Glutaredoxin"/>
    <property type="match status" value="1"/>
</dbReference>
<keyword evidence="3" id="KW-0735">Signal-anchor</keyword>
<keyword evidence="2" id="KW-0201">Cytochrome c-type biogenesis</keyword>
<organism evidence="7">
    <name type="scientific">Streptomyces sp. R08</name>
    <dbReference type="NCBI Taxonomy" id="3238624"/>
    <lineage>
        <taxon>Bacteria</taxon>
        <taxon>Bacillati</taxon>
        <taxon>Actinomycetota</taxon>
        <taxon>Actinomycetes</taxon>
        <taxon>Kitasatosporales</taxon>
        <taxon>Streptomycetaceae</taxon>
        <taxon>Streptomyces</taxon>
    </lineage>
</organism>
<dbReference type="PROSITE" id="PS51352">
    <property type="entry name" value="THIOREDOXIN_2"/>
    <property type="match status" value="1"/>
</dbReference>
<evidence type="ECO:0000256" key="3">
    <source>
        <dbReference type="ARBA" id="ARBA00022968"/>
    </source>
</evidence>
<comment type="subcellular location">
    <subcellularLocation>
        <location evidence="1">Cell envelope</location>
    </subcellularLocation>
</comment>
<name>A0AB39M142_9ACTN</name>
<dbReference type="PANTHER" id="PTHR42852:SF6">
    <property type="entry name" value="THIOL:DISULFIDE INTERCHANGE PROTEIN DSBE"/>
    <property type="match status" value="1"/>
</dbReference>
<dbReference type="InterPro" id="IPR013766">
    <property type="entry name" value="Thioredoxin_domain"/>
</dbReference>
<accession>A0AB39M142</accession>
<gene>
    <name evidence="7" type="ORF">AB5J58_06750</name>
</gene>
<dbReference type="RefSeq" id="WP_369186859.1">
    <property type="nucleotide sequence ID" value="NZ_CP163431.1"/>
</dbReference>
<evidence type="ECO:0000256" key="1">
    <source>
        <dbReference type="ARBA" id="ARBA00004196"/>
    </source>
</evidence>
<reference evidence="7" key="1">
    <citation type="submission" date="2024-07" db="EMBL/GenBank/DDBJ databases">
        <authorList>
            <person name="Yu S.T."/>
        </authorList>
    </citation>
    <scope>NUCLEOTIDE SEQUENCE</scope>
    <source>
        <strain evidence="7">R08</strain>
    </source>
</reference>
<protein>
    <submittedName>
        <fullName evidence="7">TlpA family protein disulfide reductase</fullName>
    </submittedName>
</protein>
<dbReference type="AlphaFoldDB" id="A0AB39M142"/>
<keyword evidence="5" id="KW-0676">Redox-active center</keyword>
<dbReference type="GO" id="GO:0030313">
    <property type="term" value="C:cell envelope"/>
    <property type="evidence" value="ECO:0007669"/>
    <property type="project" value="UniProtKB-SubCell"/>
</dbReference>
<dbReference type="EMBL" id="CP163431">
    <property type="protein sequence ID" value="XDP99892.1"/>
    <property type="molecule type" value="Genomic_DNA"/>
</dbReference>
<proteinExistence type="predicted"/>
<dbReference type="CDD" id="cd02966">
    <property type="entry name" value="TlpA_like_family"/>
    <property type="match status" value="1"/>
</dbReference>
<dbReference type="InterPro" id="IPR000866">
    <property type="entry name" value="AhpC/TSA"/>
</dbReference>
<evidence type="ECO:0000259" key="6">
    <source>
        <dbReference type="PROSITE" id="PS51352"/>
    </source>
</evidence>
<keyword evidence="3" id="KW-0812">Transmembrane</keyword>
<dbReference type="GO" id="GO:0016209">
    <property type="term" value="F:antioxidant activity"/>
    <property type="evidence" value="ECO:0007669"/>
    <property type="project" value="InterPro"/>
</dbReference>
<dbReference type="GO" id="GO:0017004">
    <property type="term" value="P:cytochrome complex assembly"/>
    <property type="evidence" value="ECO:0007669"/>
    <property type="project" value="UniProtKB-KW"/>
</dbReference>
<sequence>MTTMMTTQRVCTAVALGSVLLAGCSSPGSSSHAIPGDPLTRTFDEGRRPAVADLTGTSLDGDAIRLSDYRGKVVLINAWASWCGPCRAEAPELAMAQKTWGSRGLTVLGLDNDSSRAAGLAFQKSFHLAYPSLHDPSGRQALRLPRGLVNTQVMPYTIVVDREGKVAATRMGAVTRTQLVKVLEPLLLAKSGS</sequence>
<dbReference type="GO" id="GO:0016491">
    <property type="term" value="F:oxidoreductase activity"/>
    <property type="evidence" value="ECO:0007669"/>
    <property type="project" value="InterPro"/>
</dbReference>
<evidence type="ECO:0000256" key="4">
    <source>
        <dbReference type="ARBA" id="ARBA00023157"/>
    </source>
</evidence>
<evidence type="ECO:0000256" key="5">
    <source>
        <dbReference type="ARBA" id="ARBA00023284"/>
    </source>
</evidence>
<dbReference type="SUPFAM" id="SSF52833">
    <property type="entry name" value="Thioredoxin-like"/>
    <property type="match status" value="1"/>
</dbReference>